<dbReference type="AlphaFoldDB" id="A0A9W9RRB6"/>
<evidence type="ECO:0000313" key="2">
    <source>
        <dbReference type="EMBL" id="KAJ5364998.1"/>
    </source>
</evidence>
<feature type="compositionally biased region" description="Low complexity" evidence="1">
    <location>
        <begin position="241"/>
        <end position="254"/>
    </location>
</feature>
<feature type="compositionally biased region" description="Basic and acidic residues" evidence="1">
    <location>
        <begin position="222"/>
        <end position="240"/>
    </location>
</feature>
<protein>
    <recommendedName>
        <fullName evidence="4">Myb-like domain-containing protein</fullName>
    </recommendedName>
</protein>
<keyword evidence="3" id="KW-1185">Reference proteome</keyword>
<evidence type="ECO:0008006" key="4">
    <source>
        <dbReference type="Google" id="ProtNLM"/>
    </source>
</evidence>
<feature type="compositionally biased region" description="Basic and acidic residues" evidence="1">
    <location>
        <begin position="38"/>
        <end position="57"/>
    </location>
</feature>
<name>A0A9W9RRB6_9EURO</name>
<dbReference type="RefSeq" id="XP_056552624.1">
    <property type="nucleotide sequence ID" value="XM_056703624.1"/>
</dbReference>
<gene>
    <name evidence="2" type="ORF">N7496_010711</name>
</gene>
<reference evidence="2" key="2">
    <citation type="journal article" date="2023" name="IMA Fungus">
        <title>Comparative genomic study of the Penicillium genus elucidates a diverse pangenome and 15 lateral gene transfer events.</title>
        <authorList>
            <person name="Petersen C."/>
            <person name="Sorensen T."/>
            <person name="Nielsen M.R."/>
            <person name="Sondergaard T.E."/>
            <person name="Sorensen J.L."/>
            <person name="Fitzpatrick D.A."/>
            <person name="Frisvad J.C."/>
            <person name="Nielsen K.L."/>
        </authorList>
    </citation>
    <scope>NUCLEOTIDE SEQUENCE</scope>
    <source>
        <strain evidence="2">IBT 29864</strain>
    </source>
</reference>
<evidence type="ECO:0000256" key="1">
    <source>
        <dbReference type="SAM" id="MobiDB-lite"/>
    </source>
</evidence>
<reference evidence="2" key="1">
    <citation type="submission" date="2022-11" db="EMBL/GenBank/DDBJ databases">
        <authorList>
            <person name="Petersen C."/>
        </authorList>
    </citation>
    <scope>NUCLEOTIDE SEQUENCE</scope>
    <source>
        <strain evidence="2">IBT 29864</strain>
    </source>
</reference>
<comment type="caution">
    <text evidence="2">The sequence shown here is derived from an EMBL/GenBank/DDBJ whole genome shotgun (WGS) entry which is preliminary data.</text>
</comment>
<feature type="region of interest" description="Disordered" evidence="1">
    <location>
        <begin position="201"/>
        <end position="259"/>
    </location>
</feature>
<dbReference type="Proteomes" id="UP001147782">
    <property type="component" value="Unassembled WGS sequence"/>
</dbReference>
<organism evidence="2 3">
    <name type="scientific">Penicillium cataractarum</name>
    <dbReference type="NCBI Taxonomy" id="2100454"/>
    <lineage>
        <taxon>Eukaryota</taxon>
        <taxon>Fungi</taxon>
        <taxon>Dikarya</taxon>
        <taxon>Ascomycota</taxon>
        <taxon>Pezizomycotina</taxon>
        <taxon>Eurotiomycetes</taxon>
        <taxon>Eurotiomycetidae</taxon>
        <taxon>Eurotiales</taxon>
        <taxon>Aspergillaceae</taxon>
        <taxon>Penicillium</taxon>
    </lineage>
</organism>
<feature type="region of interest" description="Disordered" evidence="1">
    <location>
        <begin position="339"/>
        <end position="358"/>
    </location>
</feature>
<proteinExistence type="predicted"/>
<sequence length="396" mass="43733">MSNPRRFAASVSTVAESASDSISLPEVTVPISRALSTVERRGEKRTRSPDPTDKSSEDSDVPLWLRGAETSESDEDDSPAASTPVAPTPISRTPRHSPIGPKASTRSGVNIADEGNPADNVSSKSLPAKANQIEVVDLTNVGRMPPPPHPVERLMQSESPAPRSTANFGALYDKGDMLTADRHTRMQEWIATAEVAHLSQAPVSRSHEGLRRSSSLISTDPRFVHLTERTPRESRGRPNDRSTTSSSRPRQRSSVLADLTTAARLERSVDWASVMDEGSSTTSRPSRESERASLALTDITEPLRDKAPTSRRPQPRARFAAPVLQANLKREDKLIDECVRQLSNSRPKPPDPKKRRRERVLWSREEIAALIRLWCVHGNSWAWIKAEDENAIRPVL</sequence>
<feature type="compositionally biased region" description="Polar residues" evidence="1">
    <location>
        <begin position="156"/>
        <end position="167"/>
    </location>
</feature>
<feature type="compositionally biased region" description="Low complexity" evidence="1">
    <location>
        <begin position="8"/>
        <end position="21"/>
    </location>
</feature>
<dbReference type="EMBL" id="JAPZBS010000008">
    <property type="protein sequence ID" value="KAJ5364998.1"/>
    <property type="molecule type" value="Genomic_DNA"/>
</dbReference>
<feature type="region of interest" description="Disordered" evidence="1">
    <location>
        <begin position="275"/>
        <end position="318"/>
    </location>
</feature>
<feature type="compositionally biased region" description="Low complexity" evidence="1">
    <location>
        <begin position="79"/>
        <end position="89"/>
    </location>
</feature>
<feature type="region of interest" description="Disordered" evidence="1">
    <location>
        <begin position="1"/>
        <end position="169"/>
    </location>
</feature>
<dbReference type="GeneID" id="81442803"/>
<evidence type="ECO:0000313" key="3">
    <source>
        <dbReference type="Proteomes" id="UP001147782"/>
    </source>
</evidence>
<accession>A0A9W9RRB6</accession>